<dbReference type="SUPFAM" id="SSF144232">
    <property type="entry name" value="HIT/MYND zinc finger-like"/>
    <property type="match status" value="2"/>
</dbReference>
<dbReference type="Gene3D" id="6.10.140.2220">
    <property type="match status" value="1"/>
</dbReference>
<evidence type="ECO:0000313" key="6">
    <source>
        <dbReference type="EMBL" id="CAG8495118.1"/>
    </source>
</evidence>
<dbReference type="AlphaFoldDB" id="A0A9N8WQE9"/>
<dbReference type="PROSITE" id="PS01360">
    <property type="entry name" value="ZF_MYND_1"/>
    <property type="match status" value="1"/>
</dbReference>
<dbReference type="InterPro" id="IPR046824">
    <property type="entry name" value="Mss51-like_C"/>
</dbReference>
<gene>
    <name evidence="6" type="ORF">PBRASI_LOCUS2312</name>
</gene>
<sequence>MKQDLRKRKTLLQIKGIACSSCCKTSHEANVPALLRCARCRMSYYCSKQCQKIDFPDHKHFCLALYDLANLEESWWPCEGESEWNKRIVQHIRLLDDLLDRPATAAEKNFLFFQPKCQVCFLTPLELTSPQKFIPCSNCRVVACCSNEHWDIHRSKHQALCKTYEQVVECDMIQYERGGEGVLWAPETWDKSKSFPPLPADWDAYFAWRKAPSFIPKYARVASHSLSGPLTVLEALERFYKKNTLHSLEELVIHILGAAQFEIMSLMAYEELMHVLPDFKTLRMVLIGFDIPDSKNVSVDCCSLCTEAKRTRNIVFFKGAYHEYVQSSEFLTPHLAVGFNSGLYEDDTELWMPTVHCLIEKDIPCVFTSYSKSEADQDLATIKGWGAKIYAGAKKNKWKSLVPIVEPMIVDKFFHNNNFKTLFKGRL</sequence>
<dbReference type="GO" id="GO:0008270">
    <property type="term" value="F:zinc ion binding"/>
    <property type="evidence" value="ECO:0007669"/>
    <property type="project" value="UniProtKB-KW"/>
</dbReference>
<accession>A0A9N8WQE9</accession>
<evidence type="ECO:0000256" key="1">
    <source>
        <dbReference type="ARBA" id="ARBA00022723"/>
    </source>
</evidence>
<dbReference type="PROSITE" id="PS50865">
    <property type="entry name" value="ZF_MYND_2"/>
    <property type="match status" value="1"/>
</dbReference>
<dbReference type="InterPro" id="IPR002893">
    <property type="entry name" value="Znf_MYND"/>
</dbReference>
<keyword evidence="3" id="KW-0862">Zinc</keyword>
<proteinExistence type="predicted"/>
<keyword evidence="1" id="KW-0479">Metal-binding</keyword>
<evidence type="ECO:0000256" key="3">
    <source>
        <dbReference type="ARBA" id="ARBA00022833"/>
    </source>
</evidence>
<dbReference type="OrthoDB" id="432970at2759"/>
<organism evidence="6 7">
    <name type="scientific">Paraglomus brasilianum</name>
    <dbReference type="NCBI Taxonomy" id="144538"/>
    <lineage>
        <taxon>Eukaryota</taxon>
        <taxon>Fungi</taxon>
        <taxon>Fungi incertae sedis</taxon>
        <taxon>Mucoromycota</taxon>
        <taxon>Glomeromycotina</taxon>
        <taxon>Glomeromycetes</taxon>
        <taxon>Paraglomerales</taxon>
        <taxon>Paraglomeraceae</taxon>
        <taxon>Paraglomus</taxon>
    </lineage>
</organism>
<evidence type="ECO:0000259" key="5">
    <source>
        <dbReference type="PROSITE" id="PS50865"/>
    </source>
</evidence>
<comment type="caution">
    <text evidence="6">The sequence shown here is derived from an EMBL/GenBank/DDBJ whole genome shotgun (WGS) entry which is preliminary data.</text>
</comment>
<name>A0A9N8WQE9_9GLOM</name>
<keyword evidence="7" id="KW-1185">Reference proteome</keyword>
<keyword evidence="2 4" id="KW-0863">Zinc-finger</keyword>
<evidence type="ECO:0000256" key="4">
    <source>
        <dbReference type="PROSITE-ProRule" id="PRU00134"/>
    </source>
</evidence>
<dbReference type="PANTHER" id="PTHR28069">
    <property type="entry name" value="GH20023P"/>
    <property type="match status" value="1"/>
</dbReference>
<evidence type="ECO:0000313" key="7">
    <source>
        <dbReference type="Proteomes" id="UP000789739"/>
    </source>
</evidence>
<dbReference type="Proteomes" id="UP000789739">
    <property type="component" value="Unassembled WGS sequence"/>
</dbReference>
<feature type="domain" description="MYND-type" evidence="5">
    <location>
        <begin position="19"/>
        <end position="62"/>
    </location>
</feature>
<protein>
    <submittedName>
        <fullName evidence="6">4391_t:CDS:1</fullName>
    </submittedName>
</protein>
<dbReference type="Pfam" id="PF20179">
    <property type="entry name" value="MSS51_C"/>
    <property type="match status" value="1"/>
</dbReference>
<dbReference type="EMBL" id="CAJVPI010000175">
    <property type="protein sequence ID" value="CAG8495118.1"/>
    <property type="molecule type" value="Genomic_DNA"/>
</dbReference>
<dbReference type="Pfam" id="PF01753">
    <property type="entry name" value="zf-MYND"/>
    <property type="match status" value="1"/>
</dbReference>
<evidence type="ECO:0000256" key="2">
    <source>
        <dbReference type="ARBA" id="ARBA00022771"/>
    </source>
</evidence>
<dbReference type="PANTHER" id="PTHR28069:SF2">
    <property type="entry name" value="GH20023P"/>
    <property type="match status" value="1"/>
</dbReference>
<reference evidence="6" key="1">
    <citation type="submission" date="2021-06" db="EMBL/GenBank/DDBJ databases">
        <authorList>
            <person name="Kallberg Y."/>
            <person name="Tangrot J."/>
            <person name="Rosling A."/>
        </authorList>
    </citation>
    <scope>NUCLEOTIDE SEQUENCE</scope>
    <source>
        <strain evidence="6">BR232B</strain>
    </source>
</reference>